<dbReference type="OrthoDB" id="1935265at2759"/>
<dbReference type="InterPro" id="IPR036570">
    <property type="entry name" value="HORMA_dom_sf"/>
</dbReference>
<dbReference type="InterPro" id="IPR011989">
    <property type="entry name" value="ARM-like"/>
</dbReference>
<dbReference type="Pfam" id="PF00514">
    <property type="entry name" value="Arm"/>
    <property type="match status" value="1"/>
</dbReference>
<feature type="domain" description="Autophagy-related protein 13 N-terminal" evidence="4">
    <location>
        <begin position="240"/>
        <end position="295"/>
    </location>
</feature>
<dbReference type="Pfam" id="PF16186">
    <property type="entry name" value="Arm_3"/>
    <property type="match status" value="1"/>
</dbReference>
<evidence type="ECO:0000256" key="3">
    <source>
        <dbReference type="ARBA" id="ARBA00022927"/>
    </source>
</evidence>
<keyword evidence="2" id="KW-0813">Transport</keyword>
<dbReference type="PANTHER" id="PTHR23316">
    <property type="entry name" value="IMPORTIN ALPHA"/>
    <property type="match status" value="1"/>
</dbReference>
<dbReference type="InterPro" id="IPR032413">
    <property type="entry name" value="Arm_3"/>
</dbReference>
<proteinExistence type="inferred from homology"/>
<sequence length="303" mass="33732">MPLVQLLGLKGQLKDSSKAVIVADIIRPHVHLLQTVEFDIKKEATWAISNATSGGDNEQTKVVLCDLLICPDPRIVIVCLERLENILKVGEAEKNAGHTEGMNVFAQLIDEAEGLEKIENLQSHDNTDFYEKVVKILETYWLEDDGEVATDPPGEATQPGFNFGGRTTISPWIVTLDALEPFSCDASKQEPQLLPYLAEKNSKNYDISLEVHIVHRGVVLPLVEMLQSPDTQLREIGEQILLSSPSPTSSSHVRPKDKWFNLALKECPAVLENLDLWRQSNLEPMVVDVVLVKRPVDIDPVGF</sequence>
<evidence type="ECO:0000313" key="5">
    <source>
        <dbReference type="EMBL" id="KAF9613429.1"/>
    </source>
</evidence>
<dbReference type="GO" id="GO:1990316">
    <property type="term" value="C:Atg1/ULK1 kinase complex"/>
    <property type="evidence" value="ECO:0007669"/>
    <property type="project" value="InterPro"/>
</dbReference>
<name>A0A835IAT5_9MAGN</name>
<dbReference type="GO" id="GO:0015031">
    <property type="term" value="P:protein transport"/>
    <property type="evidence" value="ECO:0007669"/>
    <property type="project" value="UniProtKB-KW"/>
</dbReference>
<comment type="caution">
    <text evidence="5">The sequence shown here is derived from an EMBL/GenBank/DDBJ whole genome shotgun (WGS) entry which is preliminary data.</text>
</comment>
<accession>A0A835IAT5</accession>
<dbReference type="EMBL" id="JADFTS010000003">
    <property type="protein sequence ID" value="KAF9613429.1"/>
    <property type="molecule type" value="Genomic_DNA"/>
</dbReference>
<evidence type="ECO:0000256" key="1">
    <source>
        <dbReference type="ARBA" id="ARBA00010394"/>
    </source>
</evidence>
<dbReference type="AlphaFoldDB" id="A0A835IAT5"/>
<comment type="similarity">
    <text evidence="1">Belongs to the importin alpha family.</text>
</comment>
<dbReference type="InterPro" id="IPR036663">
    <property type="entry name" value="Fumarylacetoacetase_C_sf"/>
</dbReference>
<dbReference type="SUPFAM" id="SSF48371">
    <property type="entry name" value="ARM repeat"/>
    <property type="match status" value="1"/>
</dbReference>
<dbReference type="Proteomes" id="UP000631114">
    <property type="component" value="Unassembled WGS sequence"/>
</dbReference>
<dbReference type="InterPro" id="IPR000225">
    <property type="entry name" value="Armadillo"/>
</dbReference>
<dbReference type="Gene3D" id="3.90.850.10">
    <property type="entry name" value="Fumarylacetoacetase-like, C-terminal domain"/>
    <property type="match status" value="1"/>
</dbReference>
<dbReference type="GO" id="GO:0003824">
    <property type="term" value="F:catalytic activity"/>
    <property type="evidence" value="ECO:0007669"/>
    <property type="project" value="InterPro"/>
</dbReference>
<gene>
    <name evidence="5" type="ORF">IFM89_008259</name>
</gene>
<dbReference type="InterPro" id="IPR016024">
    <property type="entry name" value="ARM-type_fold"/>
</dbReference>
<dbReference type="Gene3D" id="1.25.10.10">
    <property type="entry name" value="Leucine-rich Repeat Variant"/>
    <property type="match status" value="1"/>
</dbReference>
<protein>
    <recommendedName>
        <fullName evidence="4">Autophagy-related protein 13 N-terminal domain-containing protein</fullName>
    </recommendedName>
</protein>
<dbReference type="Gene3D" id="3.30.900.10">
    <property type="entry name" value="HORMA domain"/>
    <property type="match status" value="1"/>
</dbReference>
<evidence type="ECO:0000256" key="2">
    <source>
        <dbReference type="ARBA" id="ARBA00022448"/>
    </source>
</evidence>
<organism evidence="5 6">
    <name type="scientific">Coptis chinensis</name>
    <dbReference type="NCBI Taxonomy" id="261450"/>
    <lineage>
        <taxon>Eukaryota</taxon>
        <taxon>Viridiplantae</taxon>
        <taxon>Streptophyta</taxon>
        <taxon>Embryophyta</taxon>
        <taxon>Tracheophyta</taxon>
        <taxon>Spermatophyta</taxon>
        <taxon>Magnoliopsida</taxon>
        <taxon>Ranunculales</taxon>
        <taxon>Ranunculaceae</taxon>
        <taxon>Coptidoideae</taxon>
        <taxon>Coptis</taxon>
    </lineage>
</organism>
<keyword evidence="6" id="KW-1185">Reference proteome</keyword>
<evidence type="ECO:0000259" key="4">
    <source>
        <dbReference type="Pfam" id="PF10033"/>
    </source>
</evidence>
<keyword evidence="3" id="KW-0653">Protein transport</keyword>
<dbReference type="SUPFAM" id="SSF56529">
    <property type="entry name" value="FAH"/>
    <property type="match status" value="1"/>
</dbReference>
<dbReference type="Pfam" id="PF10033">
    <property type="entry name" value="ATG13"/>
    <property type="match status" value="1"/>
</dbReference>
<dbReference type="GO" id="GO:0006914">
    <property type="term" value="P:autophagy"/>
    <property type="evidence" value="ECO:0007669"/>
    <property type="project" value="InterPro"/>
</dbReference>
<reference evidence="5 6" key="1">
    <citation type="submission" date="2020-10" db="EMBL/GenBank/DDBJ databases">
        <title>The Coptis chinensis genome and diversification of protoberbering-type alkaloids.</title>
        <authorList>
            <person name="Wang B."/>
            <person name="Shu S."/>
            <person name="Song C."/>
            <person name="Liu Y."/>
        </authorList>
    </citation>
    <scope>NUCLEOTIDE SEQUENCE [LARGE SCALE GENOMIC DNA]</scope>
    <source>
        <strain evidence="5">HL-2020</strain>
        <tissue evidence="5">Leaf</tissue>
    </source>
</reference>
<evidence type="ECO:0000313" key="6">
    <source>
        <dbReference type="Proteomes" id="UP000631114"/>
    </source>
</evidence>
<dbReference type="InterPro" id="IPR018731">
    <property type="entry name" value="Atg13_N"/>
</dbReference>